<organism evidence="1 2">
    <name type="scientific">Diphasiastrum complanatum</name>
    <name type="common">Issler's clubmoss</name>
    <name type="synonym">Lycopodium complanatum</name>
    <dbReference type="NCBI Taxonomy" id="34168"/>
    <lineage>
        <taxon>Eukaryota</taxon>
        <taxon>Viridiplantae</taxon>
        <taxon>Streptophyta</taxon>
        <taxon>Embryophyta</taxon>
        <taxon>Tracheophyta</taxon>
        <taxon>Lycopodiopsida</taxon>
        <taxon>Lycopodiales</taxon>
        <taxon>Lycopodiaceae</taxon>
        <taxon>Lycopodioideae</taxon>
        <taxon>Diphasiastrum</taxon>
    </lineage>
</organism>
<dbReference type="EMBL" id="CM055103">
    <property type="protein sequence ID" value="KAJ7536505.1"/>
    <property type="molecule type" value="Genomic_DNA"/>
</dbReference>
<keyword evidence="2" id="KW-1185">Reference proteome</keyword>
<proteinExistence type="predicted"/>
<accession>A0ACC2C3F1</accession>
<gene>
    <name evidence="1" type="ORF">O6H91_12G072200</name>
</gene>
<protein>
    <submittedName>
        <fullName evidence="1">Uncharacterized protein</fullName>
    </submittedName>
</protein>
<name>A0ACC2C3F1_DIPCM</name>
<comment type="caution">
    <text evidence="1">The sequence shown here is derived from an EMBL/GenBank/DDBJ whole genome shotgun (WGS) entry which is preliminary data.</text>
</comment>
<evidence type="ECO:0000313" key="2">
    <source>
        <dbReference type="Proteomes" id="UP001162992"/>
    </source>
</evidence>
<sequence>MHAWLSIALLFTMPLLLIPVLCMFCYCTASLTSRCLHHQQQQQQHGHRHRRLYFSRLKALHFVIASVWSLSRSQLLCGSLSQIESLVRWASSTGSDLLLQYGMSERTDRLIM</sequence>
<dbReference type="Proteomes" id="UP001162992">
    <property type="component" value="Chromosome 12"/>
</dbReference>
<reference evidence="2" key="1">
    <citation type="journal article" date="2024" name="Proc. Natl. Acad. Sci. U.S.A.">
        <title>Extraordinary preservation of gene collinearity over three hundred million years revealed in homosporous lycophytes.</title>
        <authorList>
            <person name="Li C."/>
            <person name="Wickell D."/>
            <person name="Kuo L.Y."/>
            <person name="Chen X."/>
            <person name="Nie B."/>
            <person name="Liao X."/>
            <person name="Peng D."/>
            <person name="Ji J."/>
            <person name="Jenkins J."/>
            <person name="Williams M."/>
            <person name="Shu S."/>
            <person name="Plott C."/>
            <person name="Barry K."/>
            <person name="Rajasekar S."/>
            <person name="Grimwood J."/>
            <person name="Han X."/>
            <person name="Sun S."/>
            <person name="Hou Z."/>
            <person name="He W."/>
            <person name="Dai G."/>
            <person name="Sun C."/>
            <person name="Schmutz J."/>
            <person name="Leebens-Mack J.H."/>
            <person name="Li F.W."/>
            <person name="Wang L."/>
        </authorList>
    </citation>
    <scope>NUCLEOTIDE SEQUENCE [LARGE SCALE GENOMIC DNA]</scope>
    <source>
        <strain evidence="2">cv. PW_Plant_1</strain>
    </source>
</reference>
<evidence type="ECO:0000313" key="1">
    <source>
        <dbReference type="EMBL" id="KAJ7536505.1"/>
    </source>
</evidence>